<dbReference type="AlphaFoldDB" id="A0A8T2U7Q0"/>
<proteinExistence type="predicted"/>
<reference evidence="1" key="1">
    <citation type="submission" date="2021-08" db="EMBL/GenBank/DDBJ databases">
        <title>WGS assembly of Ceratopteris richardii.</title>
        <authorList>
            <person name="Marchant D.B."/>
            <person name="Chen G."/>
            <person name="Jenkins J."/>
            <person name="Shu S."/>
            <person name="Leebens-Mack J."/>
            <person name="Grimwood J."/>
            <person name="Schmutz J."/>
            <person name="Soltis P."/>
            <person name="Soltis D."/>
            <person name="Chen Z.-H."/>
        </authorList>
    </citation>
    <scope>NUCLEOTIDE SEQUENCE</scope>
    <source>
        <strain evidence="1">Whitten #5841</strain>
        <tissue evidence="1">Leaf</tissue>
    </source>
</reference>
<accession>A0A8T2U7Q0</accession>
<comment type="caution">
    <text evidence="1">The sequence shown here is derived from an EMBL/GenBank/DDBJ whole genome shotgun (WGS) entry which is preliminary data.</text>
</comment>
<evidence type="ECO:0000313" key="1">
    <source>
        <dbReference type="EMBL" id="KAH7429793.1"/>
    </source>
</evidence>
<protein>
    <submittedName>
        <fullName evidence="1">Uncharacterized protein</fullName>
    </submittedName>
</protein>
<sequence length="90" mass="9788">MAASAHFTIISTCRSASPVLFHPKSPELRAPLSLSVPSPPSLLLRFRLSGSRTAFLTVKPSSCFSSTAARDIDQRGNICLQISIPHVRRQ</sequence>
<evidence type="ECO:0000313" key="2">
    <source>
        <dbReference type="Proteomes" id="UP000825935"/>
    </source>
</evidence>
<dbReference type="Proteomes" id="UP000825935">
    <property type="component" value="Chromosome 9"/>
</dbReference>
<keyword evidence="2" id="KW-1185">Reference proteome</keyword>
<name>A0A8T2U7Q0_CERRI</name>
<organism evidence="1 2">
    <name type="scientific">Ceratopteris richardii</name>
    <name type="common">Triangle waterfern</name>
    <dbReference type="NCBI Taxonomy" id="49495"/>
    <lineage>
        <taxon>Eukaryota</taxon>
        <taxon>Viridiplantae</taxon>
        <taxon>Streptophyta</taxon>
        <taxon>Embryophyta</taxon>
        <taxon>Tracheophyta</taxon>
        <taxon>Polypodiopsida</taxon>
        <taxon>Polypodiidae</taxon>
        <taxon>Polypodiales</taxon>
        <taxon>Pteridineae</taxon>
        <taxon>Pteridaceae</taxon>
        <taxon>Parkerioideae</taxon>
        <taxon>Ceratopteris</taxon>
    </lineage>
</organism>
<dbReference type="EMBL" id="CM035414">
    <property type="protein sequence ID" value="KAH7429793.1"/>
    <property type="molecule type" value="Genomic_DNA"/>
</dbReference>
<gene>
    <name evidence="1" type="ORF">KP509_09G066600</name>
</gene>